<dbReference type="InterPro" id="IPR048630">
    <property type="entry name" value="Sec8_M"/>
</dbReference>
<name>A0A6G1I8N9_9PEZI</name>
<protein>
    <recommendedName>
        <fullName evidence="4">Exocyst complex component Sec8</fullName>
    </recommendedName>
</protein>
<keyword evidence="3 4" id="KW-0653">Protein transport</keyword>
<comment type="similarity">
    <text evidence="4">Belongs to the SEC8 family.</text>
</comment>
<proteinExistence type="inferred from homology"/>
<accession>A0A6G1I8N9</accession>
<feature type="compositionally biased region" description="Polar residues" evidence="5">
    <location>
        <begin position="9"/>
        <end position="35"/>
    </location>
</feature>
<keyword evidence="1 4" id="KW-0813">Transport</keyword>
<dbReference type="Pfam" id="PF20652">
    <property type="entry name" value="Sec8_C"/>
    <property type="match status" value="1"/>
</dbReference>
<comment type="function">
    <text evidence="4">Component of the exocyst complex involved in the docking of exocytic vesicles with fusion sites on the plasma membrane.</text>
</comment>
<dbReference type="OrthoDB" id="272977at2759"/>
<dbReference type="GO" id="GO:0015031">
    <property type="term" value="P:protein transport"/>
    <property type="evidence" value="ECO:0007669"/>
    <property type="project" value="UniProtKB-KW"/>
</dbReference>
<dbReference type="GO" id="GO:0000145">
    <property type="term" value="C:exocyst"/>
    <property type="evidence" value="ECO:0007669"/>
    <property type="project" value="UniProtKB-UniRule"/>
</dbReference>
<dbReference type="InterPro" id="IPR007191">
    <property type="entry name" value="Sec8_exocyst_N"/>
</dbReference>
<dbReference type="GO" id="GO:0090522">
    <property type="term" value="P:vesicle tethering involved in exocytosis"/>
    <property type="evidence" value="ECO:0007669"/>
    <property type="project" value="UniProtKB-UniRule"/>
</dbReference>
<feature type="region of interest" description="Disordered" evidence="5">
    <location>
        <begin position="1"/>
        <end position="119"/>
    </location>
</feature>
<evidence type="ECO:0000256" key="1">
    <source>
        <dbReference type="ARBA" id="ARBA00022448"/>
    </source>
</evidence>
<dbReference type="Proteomes" id="UP000799640">
    <property type="component" value="Unassembled WGS sequence"/>
</dbReference>
<sequence length="1077" mass="119809">MSRLPDSLRTGSTPAYGPSYTNGYTPQPDEPSTSRPAFRPRERRAGGYGADSYAGYADDARSDPRGEPRSVAGNSAVAAVTRPTSLERSQAKRRSTGAGLAQRSPTRRGAGGAGDGSKQMEAVIRDIQHEWGVMTGEECVPVQVALQLLDESSLGLAGRYEGFRARQRELQSALRVIVNEHHQGFNSSIGTFHSIQAAIQMSQVRLRALRAGLGQAKTALAASKPELQELAVSSRNYDDMLQVLAAIENLQGIPEKLEARISEKRFLSAVELLQDALLSIRKAEMDKIGALGDLKVYLSNQEHSLGDILREELHNHLYLKSPYCENRWKEYATHAKNAEVQPNGLDTRGRLLYQFLDKLDTSKPIQDDPTRNPEAESFAYIQLLVESLHSLNQLDVAVETINQRLPMELFRIVEKTSAEVDQRHPSSLRGMKDNMGSIDTDNGPRATVLNDLFGTLYARFEAIAEGHRVVHEVISGIIKREGLRGSMSLTGGFRELWKLYQSEIRSLLHDYLATDGENFRGGPGEKAGSVFQRNRDKNKKLFKLADLDPKSADLESERDALEQILKSSVPGLVSDSKRPAEVQTSTANAYDGSATGHKLLVEPSVFNMGILLPPSLKFLNRLKEVVPPTSDIALSTLTSFLDDFLINVFLPQLEETLMELSAQTFIESDAFQADPKWATLAKKPIFKGTGKFFTLITAFCKMLCNLPHDQAFSQLVINQMVTYYDKCYGWFRALVSRLVPHPQTGKRLKFAAMLDDEDQVQELLRALANADKGSAGELLEQETKLLIQATSDVTIDEIDVISDQRTMAALCLMYTSMKWLASKIARMRHISPQSIDSSRRESRYTFQRRWTLVPSAEKSTEEGIAFLPLNQDSAVAFDGVVSSYQQLAAKVLRMLHLETRAHVFFHIKRSMSRTFRLEQRLQEPDPEISALNADMITFDEVFATHLQAPQQAFIITGLAHLLDHLFIHAASNISIMNENGCARVQLNILVVQHNLKNVEPDALLMRSKAYFELFAAGPAAVVAAARERNFDQGQLRTLLALCYSENMASERRELAVQAKRGLDEHTAQLAEAYGASS</sequence>
<evidence type="ECO:0000256" key="4">
    <source>
        <dbReference type="RuleBase" id="RU367079"/>
    </source>
</evidence>
<evidence type="ECO:0000259" key="6">
    <source>
        <dbReference type="Pfam" id="PF04048"/>
    </source>
</evidence>
<dbReference type="EMBL" id="ML996688">
    <property type="protein sequence ID" value="KAF2404632.1"/>
    <property type="molecule type" value="Genomic_DNA"/>
</dbReference>
<gene>
    <name evidence="8" type="ORF">EJ06DRAFT_553480</name>
</gene>
<dbReference type="GO" id="GO:0006612">
    <property type="term" value="P:protein targeting to membrane"/>
    <property type="evidence" value="ECO:0007669"/>
    <property type="project" value="UniProtKB-UniRule"/>
</dbReference>
<dbReference type="Pfam" id="PF04048">
    <property type="entry name" value="Sec8_N"/>
    <property type="match status" value="1"/>
</dbReference>
<evidence type="ECO:0000256" key="3">
    <source>
        <dbReference type="ARBA" id="ARBA00022927"/>
    </source>
</evidence>
<organism evidence="8 9">
    <name type="scientific">Trichodelitschia bisporula</name>
    <dbReference type="NCBI Taxonomy" id="703511"/>
    <lineage>
        <taxon>Eukaryota</taxon>
        <taxon>Fungi</taxon>
        <taxon>Dikarya</taxon>
        <taxon>Ascomycota</taxon>
        <taxon>Pezizomycotina</taxon>
        <taxon>Dothideomycetes</taxon>
        <taxon>Dothideomycetes incertae sedis</taxon>
        <taxon>Phaeotrichales</taxon>
        <taxon>Phaeotrichaceae</taxon>
        <taxon>Trichodelitschia</taxon>
    </lineage>
</organism>
<keyword evidence="2 4" id="KW-0268">Exocytosis</keyword>
<dbReference type="PANTHER" id="PTHR14146:SF0">
    <property type="entry name" value="EXOCYST COMPLEX COMPONENT 4"/>
    <property type="match status" value="1"/>
</dbReference>
<keyword evidence="9" id="KW-1185">Reference proteome</keyword>
<evidence type="ECO:0000313" key="9">
    <source>
        <dbReference type="Proteomes" id="UP000799640"/>
    </source>
</evidence>
<dbReference type="PANTHER" id="PTHR14146">
    <property type="entry name" value="EXOCYST COMPLEX COMPONENT 4"/>
    <property type="match status" value="1"/>
</dbReference>
<feature type="domain" description="Exocyst complex component Sec8 N-terminal" evidence="6">
    <location>
        <begin position="120"/>
        <end position="259"/>
    </location>
</feature>
<evidence type="ECO:0000256" key="2">
    <source>
        <dbReference type="ARBA" id="ARBA00022483"/>
    </source>
</evidence>
<dbReference type="GO" id="GO:0006893">
    <property type="term" value="P:Golgi to plasma membrane transport"/>
    <property type="evidence" value="ECO:0007669"/>
    <property type="project" value="TreeGrafter"/>
</dbReference>
<feature type="compositionally biased region" description="Basic and acidic residues" evidence="5">
    <location>
        <begin position="58"/>
        <end position="68"/>
    </location>
</feature>
<dbReference type="GO" id="GO:0006904">
    <property type="term" value="P:vesicle docking involved in exocytosis"/>
    <property type="evidence" value="ECO:0007669"/>
    <property type="project" value="InterPro"/>
</dbReference>
<feature type="domain" description="Exocyst complex component Sec8 middle helical bundle" evidence="7">
    <location>
        <begin position="372"/>
        <end position="616"/>
    </location>
</feature>
<dbReference type="InterPro" id="IPR039682">
    <property type="entry name" value="Sec8/EXOC4"/>
</dbReference>
<reference evidence="8" key="1">
    <citation type="journal article" date="2020" name="Stud. Mycol.">
        <title>101 Dothideomycetes genomes: a test case for predicting lifestyles and emergence of pathogens.</title>
        <authorList>
            <person name="Haridas S."/>
            <person name="Albert R."/>
            <person name="Binder M."/>
            <person name="Bloem J."/>
            <person name="Labutti K."/>
            <person name="Salamov A."/>
            <person name="Andreopoulos B."/>
            <person name="Baker S."/>
            <person name="Barry K."/>
            <person name="Bills G."/>
            <person name="Bluhm B."/>
            <person name="Cannon C."/>
            <person name="Castanera R."/>
            <person name="Culley D."/>
            <person name="Daum C."/>
            <person name="Ezra D."/>
            <person name="Gonzalez J."/>
            <person name="Henrissat B."/>
            <person name="Kuo A."/>
            <person name="Liang C."/>
            <person name="Lipzen A."/>
            <person name="Lutzoni F."/>
            <person name="Magnuson J."/>
            <person name="Mondo S."/>
            <person name="Nolan M."/>
            <person name="Ohm R."/>
            <person name="Pangilinan J."/>
            <person name="Park H.-J."/>
            <person name="Ramirez L."/>
            <person name="Alfaro M."/>
            <person name="Sun H."/>
            <person name="Tritt A."/>
            <person name="Yoshinaga Y."/>
            <person name="Zwiers L.-H."/>
            <person name="Turgeon B."/>
            <person name="Goodwin S."/>
            <person name="Spatafora J."/>
            <person name="Crous P."/>
            <person name="Grigoriev I."/>
        </authorList>
    </citation>
    <scope>NUCLEOTIDE SEQUENCE</scope>
    <source>
        <strain evidence="8">CBS 262.69</strain>
    </source>
</reference>
<evidence type="ECO:0000259" key="7">
    <source>
        <dbReference type="Pfam" id="PF20652"/>
    </source>
</evidence>
<evidence type="ECO:0000313" key="8">
    <source>
        <dbReference type="EMBL" id="KAF2404632.1"/>
    </source>
</evidence>
<dbReference type="AlphaFoldDB" id="A0A6G1I8N9"/>
<evidence type="ECO:0000256" key="5">
    <source>
        <dbReference type="SAM" id="MobiDB-lite"/>
    </source>
</evidence>
<feature type="region of interest" description="Disordered" evidence="5">
    <location>
        <begin position="421"/>
        <end position="441"/>
    </location>
</feature>